<keyword evidence="3" id="KW-1185">Reference proteome</keyword>
<feature type="region of interest" description="Disordered" evidence="1">
    <location>
        <begin position="97"/>
        <end position="134"/>
    </location>
</feature>
<evidence type="ECO:0000313" key="3">
    <source>
        <dbReference type="Proteomes" id="UP001178507"/>
    </source>
</evidence>
<sequence length="339" mass="38509">MCHVQDDPNRAARFGLTVVPSWWQNKPWPPPPVVCHFSSKPSQWAMALRAKNEERRRKEEEARQRILERRQSRQFSKGKTELEERRAQQAELLSGLGSAVHRGSQSVPTGPAARKGQAAHMRRQSRTPADAAEEHLQDVMEHATKLALMNQQTKEQFLLCFEKHSETTPGYLNSQALLKALAEVGLRPTTFREKQQIKEVQQMVIHSYRTEESLEAQGVKNPLTEKRGGWLYEEFFAMAATCQELVRDEQIEADQALANQNECELAVVGDLRQVYEESRSQETLILKDFLAILTKIGIPHPPDKELAALLSLPPGSELGRFRKITFARGPTPDGRWQCA</sequence>
<evidence type="ECO:0000256" key="1">
    <source>
        <dbReference type="SAM" id="MobiDB-lite"/>
    </source>
</evidence>
<proteinExistence type="predicted"/>
<evidence type="ECO:0000313" key="2">
    <source>
        <dbReference type="EMBL" id="CAJ1405180.1"/>
    </source>
</evidence>
<organism evidence="2 3">
    <name type="scientific">Effrenium voratum</name>
    <dbReference type="NCBI Taxonomy" id="2562239"/>
    <lineage>
        <taxon>Eukaryota</taxon>
        <taxon>Sar</taxon>
        <taxon>Alveolata</taxon>
        <taxon>Dinophyceae</taxon>
        <taxon>Suessiales</taxon>
        <taxon>Symbiodiniaceae</taxon>
        <taxon>Effrenium</taxon>
    </lineage>
</organism>
<gene>
    <name evidence="2" type="ORF">EVOR1521_LOCUS27462</name>
</gene>
<protein>
    <submittedName>
        <fullName evidence="2">Uncharacterized protein</fullName>
    </submittedName>
</protein>
<dbReference type="AlphaFoldDB" id="A0AA36JGV9"/>
<dbReference type="EMBL" id="CAUJNA010003572">
    <property type="protein sequence ID" value="CAJ1405180.1"/>
    <property type="molecule type" value="Genomic_DNA"/>
</dbReference>
<accession>A0AA36JGV9</accession>
<reference evidence="2" key="1">
    <citation type="submission" date="2023-08" db="EMBL/GenBank/DDBJ databases">
        <authorList>
            <person name="Chen Y."/>
            <person name="Shah S."/>
            <person name="Dougan E. K."/>
            <person name="Thang M."/>
            <person name="Chan C."/>
        </authorList>
    </citation>
    <scope>NUCLEOTIDE SEQUENCE</scope>
</reference>
<dbReference type="Proteomes" id="UP001178507">
    <property type="component" value="Unassembled WGS sequence"/>
</dbReference>
<comment type="caution">
    <text evidence="2">The sequence shown here is derived from an EMBL/GenBank/DDBJ whole genome shotgun (WGS) entry which is preliminary data.</text>
</comment>
<name>A0AA36JGV9_9DINO</name>